<dbReference type="InterPro" id="IPR052343">
    <property type="entry name" value="Retrotransposon-Effector_Assoc"/>
</dbReference>
<reference evidence="2" key="3">
    <citation type="journal article" date="2017" name="Nature">
        <title>Genome sequence of the progenitor of the wheat D genome Aegilops tauschii.</title>
        <authorList>
            <person name="Luo M.C."/>
            <person name="Gu Y.Q."/>
            <person name="Puiu D."/>
            <person name="Wang H."/>
            <person name="Twardziok S.O."/>
            <person name="Deal K.R."/>
            <person name="Huo N."/>
            <person name="Zhu T."/>
            <person name="Wang L."/>
            <person name="Wang Y."/>
            <person name="McGuire P.E."/>
            <person name="Liu S."/>
            <person name="Long H."/>
            <person name="Ramasamy R.K."/>
            <person name="Rodriguez J.C."/>
            <person name="Van S.L."/>
            <person name="Yuan L."/>
            <person name="Wang Z."/>
            <person name="Xia Z."/>
            <person name="Xiao L."/>
            <person name="Anderson O.D."/>
            <person name="Ouyang S."/>
            <person name="Liang Y."/>
            <person name="Zimin A.V."/>
            <person name="Pertea G."/>
            <person name="Qi P."/>
            <person name="Bennetzen J.L."/>
            <person name="Dai X."/>
            <person name="Dawson M.W."/>
            <person name="Muller H.G."/>
            <person name="Kugler K."/>
            <person name="Rivarola-Duarte L."/>
            <person name="Spannagl M."/>
            <person name="Mayer K.F.X."/>
            <person name="Lu F.H."/>
            <person name="Bevan M.W."/>
            <person name="Leroy P."/>
            <person name="Li P."/>
            <person name="You F.M."/>
            <person name="Sun Q."/>
            <person name="Liu Z."/>
            <person name="Lyons E."/>
            <person name="Wicker T."/>
            <person name="Salzberg S.L."/>
            <person name="Devos K.M."/>
            <person name="Dvorak J."/>
        </authorList>
    </citation>
    <scope>NUCLEOTIDE SEQUENCE [LARGE SCALE GENOMIC DNA]</scope>
    <source>
        <strain evidence="2">cv. AL8/78</strain>
    </source>
</reference>
<dbReference type="SUPFAM" id="SSF56672">
    <property type="entry name" value="DNA/RNA polymerases"/>
    <property type="match status" value="1"/>
</dbReference>
<dbReference type="Pfam" id="PF00078">
    <property type="entry name" value="RVT_1"/>
    <property type="match status" value="1"/>
</dbReference>
<evidence type="ECO:0000313" key="3">
    <source>
        <dbReference type="Proteomes" id="UP000015105"/>
    </source>
</evidence>
<protein>
    <recommendedName>
        <fullName evidence="1">Reverse transcriptase domain-containing protein</fullName>
    </recommendedName>
</protein>
<dbReference type="PANTHER" id="PTHR46890">
    <property type="entry name" value="NON-LTR RETROLELEMENT REVERSE TRANSCRIPTASE-LIKE PROTEIN-RELATED"/>
    <property type="match status" value="1"/>
</dbReference>
<evidence type="ECO:0000313" key="2">
    <source>
        <dbReference type="EnsemblPlants" id="AET7Gv20195000.1"/>
    </source>
</evidence>
<reference evidence="2" key="4">
    <citation type="submission" date="2019-03" db="UniProtKB">
        <authorList>
            <consortium name="EnsemblPlants"/>
        </authorList>
    </citation>
    <scope>IDENTIFICATION</scope>
</reference>
<dbReference type="EnsemblPlants" id="AET7Gv20195000.1">
    <property type="protein sequence ID" value="AET7Gv20195000.1"/>
    <property type="gene ID" value="AET7Gv20195000"/>
</dbReference>
<accession>A0A453QJY0</accession>
<dbReference type="STRING" id="200361.A0A453QJY0"/>
<dbReference type="PROSITE" id="PS50878">
    <property type="entry name" value="RT_POL"/>
    <property type="match status" value="1"/>
</dbReference>
<proteinExistence type="predicted"/>
<evidence type="ECO:0000259" key="1">
    <source>
        <dbReference type="PROSITE" id="PS50878"/>
    </source>
</evidence>
<dbReference type="AlphaFoldDB" id="A0A453QJY0"/>
<reference evidence="3" key="2">
    <citation type="journal article" date="2017" name="Nat. Plants">
        <title>The Aegilops tauschii genome reveals multiple impacts of transposons.</title>
        <authorList>
            <person name="Zhao G."/>
            <person name="Zou C."/>
            <person name="Li K."/>
            <person name="Wang K."/>
            <person name="Li T."/>
            <person name="Gao L."/>
            <person name="Zhang X."/>
            <person name="Wang H."/>
            <person name="Yang Z."/>
            <person name="Liu X."/>
            <person name="Jiang W."/>
            <person name="Mao L."/>
            <person name="Kong X."/>
            <person name="Jiao Y."/>
            <person name="Jia J."/>
        </authorList>
    </citation>
    <scope>NUCLEOTIDE SEQUENCE [LARGE SCALE GENOMIC DNA]</scope>
    <source>
        <strain evidence="3">cv. AL8/78</strain>
    </source>
</reference>
<feature type="domain" description="Reverse transcriptase" evidence="1">
    <location>
        <begin position="1"/>
        <end position="151"/>
    </location>
</feature>
<dbReference type="InterPro" id="IPR043502">
    <property type="entry name" value="DNA/RNA_pol_sf"/>
</dbReference>
<sequence length="163" mass="17963">MLKLGFRREWVNLIMQCVTTVEYKVRINADESESFKPSRGLRQGDPLSPYLFSLCTEGLNALLSHAKENGNISGVKVCRDAPPVTNLLFADDSLILMKANQHNAAALKSALDLYCAASGQLVSVEKSSIFFSPNTKVEVREHLCTTLNIMTEALNDKYLGLPA</sequence>
<organism evidence="2 3">
    <name type="scientific">Aegilops tauschii subsp. strangulata</name>
    <name type="common">Goatgrass</name>
    <dbReference type="NCBI Taxonomy" id="200361"/>
    <lineage>
        <taxon>Eukaryota</taxon>
        <taxon>Viridiplantae</taxon>
        <taxon>Streptophyta</taxon>
        <taxon>Embryophyta</taxon>
        <taxon>Tracheophyta</taxon>
        <taxon>Spermatophyta</taxon>
        <taxon>Magnoliopsida</taxon>
        <taxon>Liliopsida</taxon>
        <taxon>Poales</taxon>
        <taxon>Poaceae</taxon>
        <taxon>BOP clade</taxon>
        <taxon>Pooideae</taxon>
        <taxon>Triticodae</taxon>
        <taxon>Triticeae</taxon>
        <taxon>Triticinae</taxon>
        <taxon>Aegilops</taxon>
    </lineage>
</organism>
<dbReference type="Proteomes" id="UP000015105">
    <property type="component" value="Chromosome 7D"/>
</dbReference>
<dbReference type="PANTHER" id="PTHR46890:SF48">
    <property type="entry name" value="RNA-DIRECTED DNA POLYMERASE"/>
    <property type="match status" value="1"/>
</dbReference>
<dbReference type="InterPro" id="IPR000477">
    <property type="entry name" value="RT_dom"/>
</dbReference>
<name>A0A453QJY0_AEGTS</name>
<reference evidence="3" key="1">
    <citation type="journal article" date="2014" name="Science">
        <title>Ancient hybridizations among the ancestral genomes of bread wheat.</title>
        <authorList>
            <consortium name="International Wheat Genome Sequencing Consortium,"/>
            <person name="Marcussen T."/>
            <person name="Sandve S.R."/>
            <person name="Heier L."/>
            <person name="Spannagl M."/>
            <person name="Pfeifer M."/>
            <person name="Jakobsen K.S."/>
            <person name="Wulff B.B."/>
            <person name="Steuernagel B."/>
            <person name="Mayer K.F."/>
            <person name="Olsen O.A."/>
        </authorList>
    </citation>
    <scope>NUCLEOTIDE SEQUENCE [LARGE SCALE GENOMIC DNA]</scope>
    <source>
        <strain evidence="3">cv. AL8/78</strain>
    </source>
</reference>
<keyword evidence="3" id="KW-1185">Reference proteome</keyword>
<reference evidence="2" key="5">
    <citation type="journal article" date="2021" name="G3 (Bethesda)">
        <title>Aegilops tauschii genome assembly Aet v5.0 features greater sequence contiguity and improved annotation.</title>
        <authorList>
            <person name="Wang L."/>
            <person name="Zhu T."/>
            <person name="Rodriguez J.C."/>
            <person name="Deal K.R."/>
            <person name="Dubcovsky J."/>
            <person name="McGuire P.E."/>
            <person name="Lux T."/>
            <person name="Spannagl M."/>
            <person name="Mayer K.F.X."/>
            <person name="Baldrich P."/>
            <person name="Meyers B.C."/>
            <person name="Huo N."/>
            <person name="Gu Y.Q."/>
            <person name="Zhou H."/>
            <person name="Devos K.M."/>
            <person name="Bennetzen J.L."/>
            <person name="Unver T."/>
            <person name="Budak H."/>
            <person name="Gulick P.J."/>
            <person name="Galiba G."/>
            <person name="Kalapos B."/>
            <person name="Nelson D.R."/>
            <person name="Li P."/>
            <person name="You F.M."/>
            <person name="Luo M.C."/>
            <person name="Dvorak J."/>
        </authorList>
    </citation>
    <scope>NUCLEOTIDE SEQUENCE [LARGE SCALE GENOMIC DNA]</scope>
    <source>
        <strain evidence="2">cv. AL8/78</strain>
    </source>
</reference>
<dbReference type="Gramene" id="AET7Gv20195000.1">
    <property type="protein sequence ID" value="AET7Gv20195000.1"/>
    <property type="gene ID" value="AET7Gv20195000"/>
</dbReference>